<name>A0A0R3W0B9_TAEAS</name>
<dbReference type="AlphaFoldDB" id="A0A0R3W0B9"/>
<organism evidence="1">
    <name type="scientific">Taenia asiatica</name>
    <name type="common">Asian tapeworm</name>
    <dbReference type="NCBI Taxonomy" id="60517"/>
    <lineage>
        <taxon>Eukaryota</taxon>
        <taxon>Metazoa</taxon>
        <taxon>Spiralia</taxon>
        <taxon>Lophotrochozoa</taxon>
        <taxon>Platyhelminthes</taxon>
        <taxon>Cestoda</taxon>
        <taxon>Eucestoda</taxon>
        <taxon>Cyclophyllidea</taxon>
        <taxon>Taeniidae</taxon>
        <taxon>Taenia</taxon>
    </lineage>
</organism>
<sequence>LKLDAAAANDNAENEMKWDEFSVKESVFRGRRGGLQPRRREEKWSSGIIETDVDSPVSRVTEGEVASARSGEELSSGLFDMKVDSSAPTDRGTDKGRDVLQLLLTQARPRCVGSGQIDDSGVEHAVPALDVAFPIMHAYNLQLTDTIPMQRGKVEGGRGESCDLLRPSVQLLCSIGRWSVRRCRRLCL</sequence>
<protein>
    <submittedName>
        <fullName evidence="1">DUF1604 domain-containing protein</fullName>
    </submittedName>
</protein>
<dbReference type="STRING" id="60517.A0A0R3W0B9"/>
<accession>A0A0R3W0B9</accession>
<dbReference type="WBParaSite" id="TASK_0000311301-mRNA-1">
    <property type="protein sequence ID" value="TASK_0000311301-mRNA-1"/>
    <property type="gene ID" value="TASK_0000311301"/>
</dbReference>
<reference evidence="1" key="1">
    <citation type="submission" date="2017-02" db="UniProtKB">
        <authorList>
            <consortium name="WormBaseParasite"/>
        </authorList>
    </citation>
    <scope>IDENTIFICATION</scope>
</reference>
<proteinExistence type="predicted"/>
<evidence type="ECO:0000313" key="1">
    <source>
        <dbReference type="WBParaSite" id="TASK_0000311301-mRNA-1"/>
    </source>
</evidence>